<sequence>MKVKFLDVIQMGTHLFKSGEVGDFSDQTAEELIKKGLAVLDGDNKSAQDPAEPPQTSKGSKGGKGGKGKNTAPPKDENGAGGNENNGSEDGSNNPADETNNSDDETNSDENAQTTNEDAKPE</sequence>
<reference evidence="2" key="1">
    <citation type="submission" date="2022-04" db="EMBL/GenBank/DDBJ databases">
        <title>Emergence of ST220 Acinetobacter pittii strain in bloodstream infection, which co-producing chromosomal NDM-1 and OXA-820 carbapenemases.</title>
        <authorList>
            <person name="Tian C."/>
            <person name="Xing M."/>
            <person name="Fu L."/>
            <person name="Xia D."/>
        </authorList>
    </citation>
    <scope>NUCLEOTIDE SEQUENCE</scope>
    <source>
        <strain evidence="2">TCM</strain>
    </source>
</reference>
<organism evidence="2 3">
    <name type="scientific">Acinetobacter pittii</name>
    <name type="common">Acinetobacter genomosp. 3</name>
    <dbReference type="NCBI Taxonomy" id="48296"/>
    <lineage>
        <taxon>Bacteria</taxon>
        <taxon>Pseudomonadati</taxon>
        <taxon>Pseudomonadota</taxon>
        <taxon>Gammaproteobacteria</taxon>
        <taxon>Moraxellales</taxon>
        <taxon>Moraxellaceae</taxon>
        <taxon>Acinetobacter</taxon>
        <taxon>Acinetobacter calcoaceticus/baumannii complex</taxon>
    </lineage>
</organism>
<evidence type="ECO:0000313" key="3">
    <source>
        <dbReference type="Proteomes" id="UP001055514"/>
    </source>
</evidence>
<dbReference type="AlphaFoldDB" id="A0AAE9SA80"/>
<dbReference type="EMBL" id="CP095407">
    <property type="protein sequence ID" value="USU94137.1"/>
    <property type="molecule type" value="Genomic_DNA"/>
</dbReference>
<accession>A0AAE9SA80</accession>
<proteinExistence type="predicted"/>
<dbReference type="RefSeq" id="WP_199953086.1">
    <property type="nucleotide sequence ID" value="NZ_CP095357.1"/>
</dbReference>
<evidence type="ECO:0000256" key="1">
    <source>
        <dbReference type="SAM" id="MobiDB-lite"/>
    </source>
</evidence>
<evidence type="ECO:0000313" key="2">
    <source>
        <dbReference type="EMBL" id="USU94137.1"/>
    </source>
</evidence>
<feature type="region of interest" description="Disordered" evidence="1">
    <location>
        <begin position="40"/>
        <end position="122"/>
    </location>
</feature>
<protein>
    <submittedName>
        <fullName evidence="2">Uncharacterized protein</fullName>
    </submittedName>
</protein>
<gene>
    <name evidence="2" type="ORF">MWH18_17665</name>
</gene>
<name>A0AAE9SA80_ACIPI</name>
<dbReference type="Proteomes" id="UP001055514">
    <property type="component" value="Chromosome"/>
</dbReference>
<feature type="compositionally biased region" description="Low complexity" evidence="1">
    <location>
        <begin position="85"/>
        <end position="99"/>
    </location>
</feature>